<evidence type="ECO:0008006" key="3">
    <source>
        <dbReference type="Google" id="ProtNLM"/>
    </source>
</evidence>
<dbReference type="AlphaFoldDB" id="A0A7W7K1J3"/>
<keyword evidence="2" id="KW-1185">Reference proteome</keyword>
<name>A0A7W7K1J3_9SPHN</name>
<organism evidence="1 2">
    <name type="scientific">Sphingomonas kyeonggiensis</name>
    <dbReference type="NCBI Taxonomy" id="1268553"/>
    <lineage>
        <taxon>Bacteria</taxon>
        <taxon>Pseudomonadati</taxon>
        <taxon>Pseudomonadota</taxon>
        <taxon>Alphaproteobacteria</taxon>
        <taxon>Sphingomonadales</taxon>
        <taxon>Sphingomonadaceae</taxon>
        <taxon>Sphingomonas</taxon>
    </lineage>
</organism>
<proteinExistence type="predicted"/>
<sequence length="155" mass="16933">MTRFAPQLLGLRYFVFGPLDQLVLPPATEAPARRDELWKSTCFEAFVRGEGEGYLELNFAPSGDWAAYSFTGYREGMADAPVTSPRGTWMSGGVMAAEVELPLQGPWQLAITAVIEERDGTKSYWSSEHGPGKPDFHAEAGFVVELPAQAQASAF</sequence>
<evidence type="ECO:0000313" key="2">
    <source>
        <dbReference type="Proteomes" id="UP000575241"/>
    </source>
</evidence>
<gene>
    <name evidence="1" type="ORF">HNP52_002386</name>
</gene>
<dbReference type="Proteomes" id="UP000575241">
    <property type="component" value="Unassembled WGS sequence"/>
</dbReference>
<comment type="caution">
    <text evidence="1">The sequence shown here is derived from an EMBL/GenBank/DDBJ whole genome shotgun (WGS) entry which is preliminary data.</text>
</comment>
<dbReference type="EMBL" id="JACHLN010000002">
    <property type="protein sequence ID" value="MBB4839317.1"/>
    <property type="molecule type" value="Genomic_DNA"/>
</dbReference>
<evidence type="ECO:0000313" key="1">
    <source>
        <dbReference type="EMBL" id="MBB4839317.1"/>
    </source>
</evidence>
<dbReference type="RefSeq" id="WP_184167181.1">
    <property type="nucleotide sequence ID" value="NZ_JACHLN010000002.1"/>
</dbReference>
<accession>A0A7W7K1J3</accession>
<dbReference type="CDD" id="cd09627">
    <property type="entry name" value="DOMON_murB_like"/>
    <property type="match status" value="1"/>
</dbReference>
<reference evidence="1 2" key="1">
    <citation type="submission" date="2020-08" db="EMBL/GenBank/DDBJ databases">
        <title>Functional genomics of gut bacteria from endangered species of beetles.</title>
        <authorList>
            <person name="Carlos-Shanley C."/>
        </authorList>
    </citation>
    <scope>NUCLEOTIDE SEQUENCE [LARGE SCALE GENOMIC DNA]</scope>
    <source>
        <strain evidence="1 2">S00224</strain>
    </source>
</reference>
<protein>
    <recommendedName>
        <fullName evidence="3">DOMON-like domain-containing protein</fullName>
    </recommendedName>
</protein>